<keyword evidence="3" id="KW-1185">Reference proteome</keyword>
<feature type="region of interest" description="Disordered" evidence="1">
    <location>
        <begin position="156"/>
        <end position="184"/>
    </location>
</feature>
<sequence length="205" mass="23882">MEVISFDKQIPLIEETIQNLDKLLKDLHATKELALMEKANIHNSKPDDSATDEERNIHFSNKKNIASKIREINKDIQFLLDWRKEVRTAKRTIGRPPKKTKADRPTSSNSSGSKVEEVDLQKALRKERQKYRIKEALGYFEVGNDEELEKIKKRFNPVANKDEQSPNAPESTHNTDSYIFTPRPDSQTFVPIPYFNETENKVMYY</sequence>
<feature type="region of interest" description="Disordered" evidence="1">
    <location>
        <begin position="90"/>
        <end position="119"/>
    </location>
</feature>
<dbReference type="EMBL" id="LR899009">
    <property type="protein sequence ID" value="CAD7077097.1"/>
    <property type="molecule type" value="Genomic_DNA"/>
</dbReference>
<evidence type="ECO:0000313" key="3">
    <source>
        <dbReference type="Proteomes" id="UP000594454"/>
    </source>
</evidence>
<organism evidence="2 3">
    <name type="scientific">Hermetia illucens</name>
    <name type="common">Black soldier fly</name>
    <dbReference type="NCBI Taxonomy" id="343691"/>
    <lineage>
        <taxon>Eukaryota</taxon>
        <taxon>Metazoa</taxon>
        <taxon>Ecdysozoa</taxon>
        <taxon>Arthropoda</taxon>
        <taxon>Hexapoda</taxon>
        <taxon>Insecta</taxon>
        <taxon>Pterygota</taxon>
        <taxon>Neoptera</taxon>
        <taxon>Endopterygota</taxon>
        <taxon>Diptera</taxon>
        <taxon>Brachycera</taxon>
        <taxon>Stratiomyomorpha</taxon>
        <taxon>Stratiomyidae</taxon>
        <taxon>Hermetiinae</taxon>
        <taxon>Hermetia</taxon>
    </lineage>
</organism>
<dbReference type="InParanoid" id="A0A7R8YM47"/>
<feature type="compositionally biased region" description="Basic residues" evidence="1">
    <location>
        <begin position="90"/>
        <end position="101"/>
    </location>
</feature>
<feature type="compositionally biased region" description="Polar residues" evidence="1">
    <location>
        <begin position="165"/>
        <end position="184"/>
    </location>
</feature>
<reference evidence="2 3" key="1">
    <citation type="submission" date="2020-11" db="EMBL/GenBank/DDBJ databases">
        <authorList>
            <person name="Wallbank WR R."/>
            <person name="Pardo Diaz C."/>
            <person name="Kozak K."/>
            <person name="Martin S."/>
            <person name="Jiggins C."/>
            <person name="Moest M."/>
            <person name="Warren A I."/>
            <person name="Generalovic N T."/>
            <person name="Byers J.R.P. K."/>
            <person name="Montejo-Kovacevich G."/>
            <person name="Yen C E."/>
        </authorList>
    </citation>
    <scope>NUCLEOTIDE SEQUENCE [LARGE SCALE GENOMIC DNA]</scope>
</reference>
<proteinExistence type="predicted"/>
<gene>
    <name evidence="2" type="ORF">HERILL_LOCUS472</name>
</gene>
<dbReference type="AlphaFoldDB" id="A0A7R8YM47"/>
<protein>
    <submittedName>
        <fullName evidence="2">Uncharacterized protein</fullName>
    </submittedName>
</protein>
<evidence type="ECO:0000313" key="2">
    <source>
        <dbReference type="EMBL" id="CAD7077097.1"/>
    </source>
</evidence>
<evidence type="ECO:0000256" key="1">
    <source>
        <dbReference type="SAM" id="MobiDB-lite"/>
    </source>
</evidence>
<accession>A0A7R8YM47</accession>
<name>A0A7R8YM47_HERIL</name>
<dbReference type="Proteomes" id="UP000594454">
    <property type="component" value="Chromosome 1"/>
</dbReference>